<feature type="region of interest" description="Disordered" evidence="7">
    <location>
        <begin position="1"/>
        <end position="23"/>
    </location>
</feature>
<feature type="transmembrane region" description="Helical" evidence="8">
    <location>
        <begin position="324"/>
        <end position="343"/>
    </location>
</feature>
<comment type="similarity">
    <text evidence="2">Belongs to the major facilitator superfamily. Folate-biopterin transporter (TC 2.A.71) family.</text>
</comment>
<accession>A0A8J2SRX7</accession>
<sequence>MVAPSTLTSSPGYTRRAPSAGAPSIVATPSVIPAAARYASRRRGSAASSWSGIDRSVVALRRWLYRCELGPIAARDDLCYSLSSSKCTSAMMHRTACLFLWGLEALRASVHSSDEDAFADANKYDDLEEAQALLAAESGEKPKPKAPPRNLFGFYLQYFAVGVVYGGLPSTIYGFFLGYLNVEGYVYATCATIVGLPWSFKFIFGAINDCFPILGYRRKPYMVIGWCLCALALIRLATMPLPEPYWCVNAEDTAYVREENGLAAAACNADAKNMGGQFAFWMMLASLGYCVADVAADGLMVALARAEPVASRGTTQTSVYMVRTFGNVVAVLTVGLCMNSWRYNGSFSWGLSSQRAEAQARKKSWDKSDAYAWTSVVLISVGLVYSVTINFLAMFPSTMCLRIAGGNGCGG</sequence>
<protein>
    <submittedName>
        <fullName evidence="9">Uncharacterized protein</fullName>
    </submittedName>
</protein>
<feature type="transmembrane region" description="Helical" evidence="8">
    <location>
        <begin position="220"/>
        <end position="238"/>
    </location>
</feature>
<evidence type="ECO:0000313" key="9">
    <source>
        <dbReference type="EMBL" id="CAH0375726.1"/>
    </source>
</evidence>
<dbReference type="PANTHER" id="PTHR31585">
    <property type="entry name" value="FOLATE-BIOPTERIN TRANSPORTER 1, CHLOROPLASTIC"/>
    <property type="match status" value="1"/>
</dbReference>
<keyword evidence="6 8" id="KW-0472">Membrane</keyword>
<keyword evidence="5 8" id="KW-1133">Transmembrane helix</keyword>
<keyword evidence="3" id="KW-0813">Transport</keyword>
<dbReference type="SUPFAM" id="SSF103473">
    <property type="entry name" value="MFS general substrate transporter"/>
    <property type="match status" value="1"/>
</dbReference>
<dbReference type="Proteomes" id="UP000789595">
    <property type="component" value="Unassembled WGS sequence"/>
</dbReference>
<dbReference type="EMBL" id="CAKKNE010000005">
    <property type="protein sequence ID" value="CAH0375726.1"/>
    <property type="molecule type" value="Genomic_DNA"/>
</dbReference>
<feature type="transmembrane region" description="Helical" evidence="8">
    <location>
        <begin position="370"/>
        <end position="393"/>
    </location>
</feature>
<dbReference type="PANTHER" id="PTHR31585:SF5">
    <property type="entry name" value="RNA-BINDING S4 DOMAIN-CONTAINING PROTEIN"/>
    <property type="match status" value="1"/>
</dbReference>
<reference evidence="9" key="1">
    <citation type="submission" date="2021-11" db="EMBL/GenBank/DDBJ databases">
        <authorList>
            <consortium name="Genoscope - CEA"/>
            <person name="William W."/>
        </authorList>
    </citation>
    <scope>NUCLEOTIDE SEQUENCE</scope>
</reference>
<feature type="transmembrane region" description="Helical" evidence="8">
    <location>
        <begin position="151"/>
        <end position="179"/>
    </location>
</feature>
<evidence type="ECO:0000256" key="7">
    <source>
        <dbReference type="SAM" id="MobiDB-lite"/>
    </source>
</evidence>
<gene>
    <name evidence="9" type="ORF">PECAL_5P02650</name>
</gene>
<evidence type="ECO:0000256" key="8">
    <source>
        <dbReference type="SAM" id="Phobius"/>
    </source>
</evidence>
<dbReference type="Pfam" id="PF03092">
    <property type="entry name" value="BT1"/>
    <property type="match status" value="1"/>
</dbReference>
<feature type="transmembrane region" description="Helical" evidence="8">
    <location>
        <begin position="278"/>
        <end position="303"/>
    </location>
</feature>
<evidence type="ECO:0000313" key="10">
    <source>
        <dbReference type="Proteomes" id="UP000789595"/>
    </source>
</evidence>
<keyword evidence="10" id="KW-1185">Reference proteome</keyword>
<evidence type="ECO:0000256" key="2">
    <source>
        <dbReference type="ARBA" id="ARBA00007015"/>
    </source>
</evidence>
<evidence type="ECO:0000256" key="6">
    <source>
        <dbReference type="ARBA" id="ARBA00023136"/>
    </source>
</evidence>
<evidence type="ECO:0000256" key="4">
    <source>
        <dbReference type="ARBA" id="ARBA00022692"/>
    </source>
</evidence>
<proteinExistence type="inferred from homology"/>
<evidence type="ECO:0000256" key="5">
    <source>
        <dbReference type="ARBA" id="ARBA00022989"/>
    </source>
</evidence>
<dbReference type="InterPro" id="IPR036259">
    <property type="entry name" value="MFS_trans_sf"/>
</dbReference>
<keyword evidence="4 8" id="KW-0812">Transmembrane</keyword>
<comment type="caution">
    <text evidence="9">The sequence shown here is derived from an EMBL/GenBank/DDBJ whole genome shotgun (WGS) entry which is preliminary data.</text>
</comment>
<dbReference type="InterPro" id="IPR039309">
    <property type="entry name" value="BT1"/>
</dbReference>
<name>A0A8J2SRX7_9STRA</name>
<feature type="compositionally biased region" description="Polar residues" evidence="7">
    <location>
        <begin position="1"/>
        <end position="12"/>
    </location>
</feature>
<evidence type="ECO:0000256" key="1">
    <source>
        <dbReference type="ARBA" id="ARBA00004141"/>
    </source>
</evidence>
<organism evidence="9 10">
    <name type="scientific">Pelagomonas calceolata</name>
    <dbReference type="NCBI Taxonomy" id="35677"/>
    <lineage>
        <taxon>Eukaryota</taxon>
        <taxon>Sar</taxon>
        <taxon>Stramenopiles</taxon>
        <taxon>Ochrophyta</taxon>
        <taxon>Pelagophyceae</taxon>
        <taxon>Pelagomonadales</taxon>
        <taxon>Pelagomonadaceae</taxon>
        <taxon>Pelagomonas</taxon>
    </lineage>
</organism>
<dbReference type="OrthoDB" id="114975at2759"/>
<dbReference type="GO" id="GO:0016020">
    <property type="term" value="C:membrane"/>
    <property type="evidence" value="ECO:0007669"/>
    <property type="project" value="UniProtKB-SubCell"/>
</dbReference>
<feature type="transmembrane region" description="Helical" evidence="8">
    <location>
        <begin position="185"/>
        <end position="208"/>
    </location>
</feature>
<comment type="subcellular location">
    <subcellularLocation>
        <location evidence="1">Membrane</location>
        <topology evidence="1">Multi-pass membrane protein</topology>
    </subcellularLocation>
</comment>
<evidence type="ECO:0000256" key="3">
    <source>
        <dbReference type="ARBA" id="ARBA00022448"/>
    </source>
</evidence>
<dbReference type="AlphaFoldDB" id="A0A8J2SRX7"/>